<dbReference type="Pfam" id="PF07679">
    <property type="entry name" value="I-set"/>
    <property type="match status" value="1"/>
</dbReference>
<name>A0A8K0KXY4_LADFU</name>
<comment type="caution">
    <text evidence="3">The sequence shown here is derived from an EMBL/GenBank/DDBJ whole genome shotgun (WGS) entry which is preliminary data.</text>
</comment>
<dbReference type="SUPFAM" id="SSF48726">
    <property type="entry name" value="Immunoglobulin"/>
    <property type="match status" value="1"/>
</dbReference>
<sequence>MIPWTMSSDVSAYIGYGLLPIRKQLHLGCGGTMSDSEDDIFMLAFEPYEAGKQDAEKVMQLLEGKRAAWEAAWAERRSQLEQCLQRCQFDCDLKLINSQLSDLGKQLAAIRGQYGESLATAQATSLAFVYFEKTIEDQLTPPLFTRNLVPSTAKEGSSYQLECCVSGNPLPTVQWFKNDICIDASPDYAITYNNGEAILRFEEVFLDDQAEYKCCATNCVGSEETKAKLTVE</sequence>
<proteinExistence type="predicted"/>
<dbReference type="OrthoDB" id="2152335at2759"/>
<dbReference type="InterPro" id="IPR003599">
    <property type="entry name" value="Ig_sub"/>
</dbReference>
<evidence type="ECO:0000313" key="3">
    <source>
        <dbReference type="EMBL" id="KAG8240058.1"/>
    </source>
</evidence>
<dbReference type="PANTHER" id="PTHR47633">
    <property type="entry name" value="IMMUNOGLOBULIN"/>
    <property type="match status" value="1"/>
</dbReference>
<accession>A0A8K0KXY4</accession>
<feature type="domain" description="Ig-like" evidence="2">
    <location>
        <begin position="142"/>
        <end position="230"/>
    </location>
</feature>
<dbReference type="InterPro" id="IPR003598">
    <property type="entry name" value="Ig_sub2"/>
</dbReference>
<reference evidence="3" key="1">
    <citation type="submission" date="2013-04" db="EMBL/GenBank/DDBJ databases">
        <authorList>
            <person name="Qu J."/>
            <person name="Murali S.C."/>
            <person name="Bandaranaike D."/>
            <person name="Bellair M."/>
            <person name="Blankenburg K."/>
            <person name="Chao H."/>
            <person name="Dinh H."/>
            <person name="Doddapaneni H."/>
            <person name="Downs B."/>
            <person name="Dugan-Rocha S."/>
            <person name="Elkadiri S."/>
            <person name="Gnanaolivu R.D."/>
            <person name="Hernandez B."/>
            <person name="Javaid M."/>
            <person name="Jayaseelan J.C."/>
            <person name="Lee S."/>
            <person name="Li M."/>
            <person name="Ming W."/>
            <person name="Munidasa M."/>
            <person name="Muniz J."/>
            <person name="Nguyen L."/>
            <person name="Ongeri F."/>
            <person name="Osuji N."/>
            <person name="Pu L.-L."/>
            <person name="Puazo M."/>
            <person name="Qu C."/>
            <person name="Quiroz J."/>
            <person name="Raj R."/>
            <person name="Weissenberger G."/>
            <person name="Xin Y."/>
            <person name="Zou X."/>
            <person name="Han Y."/>
            <person name="Richards S."/>
            <person name="Worley K."/>
            <person name="Muzny D."/>
            <person name="Gibbs R."/>
        </authorList>
    </citation>
    <scope>NUCLEOTIDE SEQUENCE</scope>
    <source>
        <strain evidence="3">Sampled in the wild</strain>
    </source>
</reference>
<keyword evidence="1" id="KW-0393">Immunoglobulin domain</keyword>
<dbReference type="PROSITE" id="PS50835">
    <property type="entry name" value="IG_LIKE"/>
    <property type="match status" value="1"/>
</dbReference>
<reference evidence="3" key="2">
    <citation type="submission" date="2017-10" db="EMBL/GenBank/DDBJ databases">
        <title>Ladona fulva Genome sequencing and assembly.</title>
        <authorList>
            <person name="Murali S."/>
            <person name="Richards S."/>
            <person name="Bandaranaike D."/>
            <person name="Bellair M."/>
            <person name="Blankenburg K."/>
            <person name="Chao H."/>
            <person name="Dinh H."/>
            <person name="Doddapaneni H."/>
            <person name="Dugan-Rocha S."/>
            <person name="Elkadiri S."/>
            <person name="Gnanaolivu R."/>
            <person name="Hernandez B."/>
            <person name="Skinner E."/>
            <person name="Javaid M."/>
            <person name="Lee S."/>
            <person name="Li M."/>
            <person name="Ming W."/>
            <person name="Munidasa M."/>
            <person name="Muniz J."/>
            <person name="Nguyen L."/>
            <person name="Hughes D."/>
            <person name="Osuji N."/>
            <person name="Pu L.-L."/>
            <person name="Puazo M."/>
            <person name="Qu C."/>
            <person name="Quiroz J."/>
            <person name="Raj R."/>
            <person name="Weissenberger G."/>
            <person name="Xin Y."/>
            <person name="Zou X."/>
            <person name="Han Y."/>
            <person name="Worley K."/>
            <person name="Muzny D."/>
            <person name="Gibbs R."/>
        </authorList>
    </citation>
    <scope>NUCLEOTIDE SEQUENCE</scope>
    <source>
        <strain evidence="3">Sampled in the wild</strain>
    </source>
</reference>
<dbReference type="AlphaFoldDB" id="A0A8K0KXY4"/>
<protein>
    <recommendedName>
        <fullName evidence="2">Ig-like domain-containing protein</fullName>
    </recommendedName>
</protein>
<dbReference type="Proteomes" id="UP000792457">
    <property type="component" value="Unassembled WGS sequence"/>
</dbReference>
<keyword evidence="4" id="KW-1185">Reference proteome</keyword>
<evidence type="ECO:0000259" key="2">
    <source>
        <dbReference type="PROSITE" id="PS50835"/>
    </source>
</evidence>
<dbReference type="EMBL" id="KZ310955">
    <property type="protein sequence ID" value="KAG8240058.1"/>
    <property type="molecule type" value="Genomic_DNA"/>
</dbReference>
<dbReference type="InterPro" id="IPR013783">
    <property type="entry name" value="Ig-like_fold"/>
</dbReference>
<dbReference type="SUPFAM" id="SSF46966">
    <property type="entry name" value="Spectrin repeat"/>
    <property type="match status" value="1"/>
</dbReference>
<dbReference type="FunFam" id="2.60.40.10:FF:000107">
    <property type="entry name" value="Myosin, light chain kinase a"/>
    <property type="match status" value="1"/>
</dbReference>
<dbReference type="Gene3D" id="2.60.40.10">
    <property type="entry name" value="Immunoglobulins"/>
    <property type="match status" value="1"/>
</dbReference>
<dbReference type="InterPro" id="IPR013098">
    <property type="entry name" value="Ig_I-set"/>
</dbReference>
<dbReference type="Gene3D" id="1.20.58.60">
    <property type="match status" value="1"/>
</dbReference>
<dbReference type="InterPro" id="IPR007110">
    <property type="entry name" value="Ig-like_dom"/>
</dbReference>
<dbReference type="InterPro" id="IPR036179">
    <property type="entry name" value="Ig-like_dom_sf"/>
</dbReference>
<evidence type="ECO:0000313" key="4">
    <source>
        <dbReference type="Proteomes" id="UP000792457"/>
    </source>
</evidence>
<dbReference type="SMART" id="SM00408">
    <property type="entry name" value="IGc2"/>
    <property type="match status" value="1"/>
</dbReference>
<dbReference type="SMART" id="SM00409">
    <property type="entry name" value="IG"/>
    <property type="match status" value="1"/>
</dbReference>
<gene>
    <name evidence="3" type="ORF">J437_LFUL019591</name>
</gene>
<organism evidence="3 4">
    <name type="scientific">Ladona fulva</name>
    <name type="common">Scarce chaser dragonfly</name>
    <name type="synonym">Libellula fulva</name>
    <dbReference type="NCBI Taxonomy" id="123851"/>
    <lineage>
        <taxon>Eukaryota</taxon>
        <taxon>Metazoa</taxon>
        <taxon>Ecdysozoa</taxon>
        <taxon>Arthropoda</taxon>
        <taxon>Hexapoda</taxon>
        <taxon>Insecta</taxon>
        <taxon>Pterygota</taxon>
        <taxon>Palaeoptera</taxon>
        <taxon>Odonata</taxon>
        <taxon>Epiprocta</taxon>
        <taxon>Anisoptera</taxon>
        <taxon>Libelluloidea</taxon>
        <taxon>Libellulidae</taxon>
        <taxon>Ladona</taxon>
    </lineage>
</organism>
<evidence type="ECO:0000256" key="1">
    <source>
        <dbReference type="ARBA" id="ARBA00023319"/>
    </source>
</evidence>
<feature type="non-terminal residue" evidence="3">
    <location>
        <position position="232"/>
    </location>
</feature>